<keyword evidence="2" id="KW-1185">Reference proteome</keyword>
<accession>A0ACB9PMX7</accession>
<protein>
    <submittedName>
        <fullName evidence="1">Uncharacterized protein</fullName>
    </submittedName>
</protein>
<evidence type="ECO:0000313" key="2">
    <source>
        <dbReference type="Proteomes" id="UP000828941"/>
    </source>
</evidence>
<evidence type="ECO:0000313" key="1">
    <source>
        <dbReference type="EMBL" id="KAI4350082.1"/>
    </source>
</evidence>
<dbReference type="EMBL" id="CM039429">
    <property type="protein sequence ID" value="KAI4350082.1"/>
    <property type="molecule type" value="Genomic_DNA"/>
</dbReference>
<comment type="caution">
    <text evidence="1">The sequence shown here is derived from an EMBL/GenBank/DDBJ whole genome shotgun (WGS) entry which is preliminary data.</text>
</comment>
<dbReference type="Proteomes" id="UP000828941">
    <property type="component" value="Chromosome 4"/>
</dbReference>
<organism evidence="1 2">
    <name type="scientific">Bauhinia variegata</name>
    <name type="common">Purple orchid tree</name>
    <name type="synonym">Phanera variegata</name>
    <dbReference type="NCBI Taxonomy" id="167791"/>
    <lineage>
        <taxon>Eukaryota</taxon>
        <taxon>Viridiplantae</taxon>
        <taxon>Streptophyta</taxon>
        <taxon>Embryophyta</taxon>
        <taxon>Tracheophyta</taxon>
        <taxon>Spermatophyta</taxon>
        <taxon>Magnoliopsida</taxon>
        <taxon>eudicotyledons</taxon>
        <taxon>Gunneridae</taxon>
        <taxon>Pentapetalae</taxon>
        <taxon>rosids</taxon>
        <taxon>fabids</taxon>
        <taxon>Fabales</taxon>
        <taxon>Fabaceae</taxon>
        <taxon>Cercidoideae</taxon>
        <taxon>Cercideae</taxon>
        <taxon>Bauhiniinae</taxon>
        <taxon>Bauhinia</taxon>
    </lineage>
</organism>
<reference evidence="1 2" key="1">
    <citation type="journal article" date="2022" name="DNA Res.">
        <title>Chromosomal-level genome assembly of the orchid tree Bauhinia variegata (Leguminosae; Cercidoideae) supports the allotetraploid origin hypothesis of Bauhinia.</title>
        <authorList>
            <person name="Zhong Y."/>
            <person name="Chen Y."/>
            <person name="Zheng D."/>
            <person name="Pang J."/>
            <person name="Liu Y."/>
            <person name="Luo S."/>
            <person name="Meng S."/>
            <person name="Qian L."/>
            <person name="Wei D."/>
            <person name="Dai S."/>
            <person name="Zhou R."/>
        </authorList>
    </citation>
    <scope>NUCLEOTIDE SEQUENCE [LARGE SCALE GENOMIC DNA]</scope>
    <source>
        <strain evidence="1">BV-YZ2020</strain>
    </source>
</reference>
<sequence>MPIKTTGGGGYGAVATATTTVIPEVPTSQSTTTSSDLSFFSRAKNTAHAFLATPRPWRELLDYSAFSRPYTYADAMVRVRRNLSYFRFNYALVMLFILFLSLLWHPISMIVFLIVFVAWFFFYFFRDTPVVLLDQTLDDRTVLCGLTLVTVVALVFTHVGLNVLLSLVIAVLIIGLHAAFRITEDLFLDEESAAHGGLLSVVGSQPLVPTYTRV</sequence>
<name>A0ACB9PMX7_BAUVA</name>
<proteinExistence type="predicted"/>
<gene>
    <name evidence="1" type="ORF">L6164_010605</name>
</gene>